<dbReference type="RefSeq" id="XP_002738351.1">
    <property type="nucleotide sequence ID" value="XM_002738305.2"/>
</dbReference>
<name>A0ABM0GVP4_SACKO</name>
<dbReference type="InterPro" id="IPR001612">
    <property type="entry name" value="Caveolin"/>
</dbReference>
<evidence type="ECO:0000256" key="1">
    <source>
        <dbReference type="ARBA" id="ARBA00004202"/>
    </source>
</evidence>
<evidence type="ECO:0000256" key="6">
    <source>
        <dbReference type="RuleBase" id="RU000680"/>
    </source>
</evidence>
<keyword evidence="7" id="KW-1185">Reference proteome</keyword>
<organism evidence="7 8">
    <name type="scientific">Saccoglossus kowalevskii</name>
    <name type="common">Acorn worm</name>
    <dbReference type="NCBI Taxonomy" id="10224"/>
    <lineage>
        <taxon>Eukaryota</taxon>
        <taxon>Metazoa</taxon>
        <taxon>Hemichordata</taxon>
        <taxon>Enteropneusta</taxon>
        <taxon>Harrimaniidae</taxon>
        <taxon>Saccoglossus</taxon>
    </lineage>
</organism>
<evidence type="ECO:0000256" key="3">
    <source>
        <dbReference type="ARBA" id="ARBA00022475"/>
    </source>
</evidence>
<evidence type="ECO:0000313" key="7">
    <source>
        <dbReference type="Proteomes" id="UP000694865"/>
    </source>
</evidence>
<evidence type="ECO:0000256" key="5">
    <source>
        <dbReference type="ARBA" id="ARBA00023136"/>
    </source>
</evidence>
<comment type="similarity">
    <text evidence="2 6">Belongs to the caveolin family.</text>
</comment>
<comment type="subcellular location">
    <subcellularLocation>
        <location evidence="1 6">Cell membrane</location>
        <topology evidence="1 6">Peripheral membrane protein</topology>
    </subcellularLocation>
    <subcellularLocation>
        <location evidence="6">Golgi apparatus membrane</location>
        <topology evidence="6">Peripheral membrane protein</topology>
    </subcellularLocation>
    <subcellularLocation>
        <location evidence="6">Membrane</location>
        <location evidence="6">Caveola</location>
        <topology evidence="6">Peripheral membrane protein</topology>
    </subcellularLocation>
</comment>
<keyword evidence="3 6" id="KW-1003">Cell membrane</keyword>
<accession>A0ABM0GVP4</accession>
<dbReference type="GeneID" id="100369096"/>
<sequence length="143" mass="16009">MSITSETPKLPDDFGLDMENRDPESLNVHVRVLFEDVLAEPLGAHSPEGIWRCVFKMFICSKDMCYKILSYLCAVPAAICWGCNFACVSFSHVYAITPCLKAYVMNIGACKMIYGATVRMCCDPCYEACGRMLSDIRVTHVNE</sequence>
<proteinExistence type="inferred from homology"/>
<dbReference type="PANTHER" id="PTHR10844">
    <property type="entry name" value="CAVEOLIN"/>
    <property type="match status" value="1"/>
</dbReference>
<protein>
    <recommendedName>
        <fullName evidence="6">Caveolin</fullName>
    </recommendedName>
</protein>
<keyword evidence="5 6" id="KW-0472">Membrane</keyword>
<dbReference type="PANTHER" id="PTHR10844:SF19">
    <property type="entry name" value="CAVEOLIN-2"/>
    <property type="match status" value="1"/>
</dbReference>
<evidence type="ECO:0000313" key="8">
    <source>
        <dbReference type="RefSeq" id="XP_002738351.1"/>
    </source>
</evidence>
<gene>
    <name evidence="8" type="primary">LOC100369096</name>
</gene>
<keyword evidence="4 6" id="KW-0333">Golgi apparatus</keyword>
<evidence type="ECO:0000256" key="4">
    <source>
        <dbReference type="ARBA" id="ARBA00023034"/>
    </source>
</evidence>
<dbReference type="Proteomes" id="UP000694865">
    <property type="component" value="Unplaced"/>
</dbReference>
<reference evidence="8" key="1">
    <citation type="submission" date="2025-08" db="UniProtKB">
        <authorList>
            <consortium name="RefSeq"/>
        </authorList>
    </citation>
    <scope>IDENTIFICATION</scope>
    <source>
        <tissue evidence="8">Testes</tissue>
    </source>
</reference>
<dbReference type="Pfam" id="PF01146">
    <property type="entry name" value="Caveolin"/>
    <property type="match status" value="1"/>
</dbReference>
<comment type="function">
    <text evidence="6">May act as a scaffolding protein within caveolar membranes. Interacts directly with G-protein alpha subunits and can functionally regulate their activity.</text>
</comment>
<evidence type="ECO:0000256" key="2">
    <source>
        <dbReference type="ARBA" id="ARBA00010988"/>
    </source>
</evidence>